<reference evidence="1" key="1">
    <citation type="submission" date="2018-05" db="EMBL/GenBank/DDBJ databases">
        <authorList>
            <person name="Lanie J.A."/>
            <person name="Ng W.-L."/>
            <person name="Kazmierczak K.M."/>
            <person name="Andrzejewski T.M."/>
            <person name="Davidsen T.M."/>
            <person name="Wayne K.J."/>
            <person name="Tettelin H."/>
            <person name="Glass J.I."/>
            <person name="Rusch D."/>
            <person name="Podicherti R."/>
            <person name="Tsui H.-C.T."/>
            <person name="Winkler M.E."/>
        </authorList>
    </citation>
    <scope>NUCLEOTIDE SEQUENCE</scope>
</reference>
<proteinExistence type="predicted"/>
<evidence type="ECO:0000313" key="1">
    <source>
        <dbReference type="EMBL" id="SVA13413.1"/>
    </source>
</evidence>
<dbReference type="AlphaFoldDB" id="A0A381THK8"/>
<gene>
    <name evidence="1" type="ORF">METZ01_LOCUS66267</name>
</gene>
<protein>
    <submittedName>
        <fullName evidence="1">Uncharacterized protein</fullName>
    </submittedName>
</protein>
<name>A0A381THK8_9ZZZZ</name>
<accession>A0A381THK8</accession>
<dbReference type="EMBL" id="UINC01004316">
    <property type="protein sequence ID" value="SVA13413.1"/>
    <property type="molecule type" value="Genomic_DNA"/>
</dbReference>
<organism evidence="1">
    <name type="scientific">marine metagenome</name>
    <dbReference type="NCBI Taxonomy" id="408172"/>
    <lineage>
        <taxon>unclassified sequences</taxon>
        <taxon>metagenomes</taxon>
        <taxon>ecological metagenomes</taxon>
    </lineage>
</organism>
<sequence length="55" mass="6568">MTFTQYVDHIDNMIKDYTKQLPRETLRAIEQTIEDAEANCGKIWLEDYIDQECNN</sequence>